<dbReference type="EMBL" id="SMOL01000120">
    <property type="protein sequence ID" value="KAB2633226.1"/>
    <property type="molecule type" value="Genomic_DNA"/>
</dbReference>
<accession>A0A5N5HZ76</accession>
<evidence type="ECO:0000313" key="1">
    <source>
        <dbReference type="EMBL" id="KAB2633226.1"/>
    </source>
</evidence>
<evidence type="ECO:0000313" key="2">
    <source>
        <dbReference type="Proteomes" id="UP000327157"/>
    </source>
</evidence>
<dbReference type="Proteomes" id="UP000327157">
    <property type="component" value="Chromosome 6"/>
</dbReference>
<reference evidence="1 2" key="1">
    <citation type="submission" date="2019-09" db="EMBL/GenBank/DDBJ databases">
        <authorList>
            <person name="Ou C."/>
        </authorList>
    </citation>
    <scope>NUCLEOTIDE SEQUENCE [LARGE SCALE GENOMIC DNA]</scope>
    <source>
        <strain evidence="1">S2</strain>
        <tissue evidence="1">Leaf</tissue>
    </source>
</reference>
<organism evidence="1 2">
    <name type="scientific">Pyrus ussuriensis x Pyrus communis</name>
    <dbReference type="NCBI Taxonomy" id="2448454"/>
    <lineage>
        <taxon>Eukaryota</taxon>
        <taxon>Viridiplantae</taxon>
        <taxon>Streptophyta</taxon>
        <taxon>Embryophyta</taxon>
        <taxon>Tracheophyta</taxon>
        <taxon>Spermatophyta</taxon>
        <taxon>Magnoliopsida</taxon>
        <taxon>eudicotyledons</taxon>
        <taxon>Gunneridae</taxon>
        <taxon>Pentapetalae</taxon>
        <taxon>rosids</taxon>
        <taxon>fabids</taxon>
        <taxon>Rosales</taxon>
        <taxon>Rosaceae</taxon>
        <taxon>Amygdaloideae</taxon>
        <taxon>Maleae</taxon>
        <taxon>Pyrus</taxon>
    </lineage>
</organism>
<sequence>MTFSASQVKSLTLVTHVFSPSVCASLPSASIKKDFMLMSSSLSSSTSSWTPAMEDASFSRMAAIFLINSDAADSILAFDTWYAICLQNRQVSKQ</sequence>
<proteinExistence type="predicted"/>
<reference evidence="2" key="2">
    <citation type="submission" date="2019-10" db="EMBL/GenBank/DDBJ databases">
        <title>A de novo genome assembly of a pear dwarfing rootstock.</title>
        <authorList>
            <person name="Wang F."/>
            <person name="Wang J."/>
            <person name="Li S."/>
            <person name="Zhang Y."/>
            <person name="Fang M."/>
            <person name="Ma L."/>
            <person name="Zhao Y."/>
            <person name="Jiang S."/>
        </authorList>
    </citation>
    <scope>NUCLEOTIDE SEQUENCE [LARGE SCALE GENOMIC DNA]</scope>
</reference>
<comment type="caution">
    <text evidence="1">The sequence shown here is derived from an EMBL/GenBank/DDBJ whole genome shotgun (WGS) entry which is preliminary data.</text>
</comment>
<keyword evidence="2" id="KW-1185">Reference proteome</keyword>
<dbReference type="AlphaFoldDB" id="A0A5N5HZ76"/>
<protein>
    <submittedName>
        <fullName evidence="1">Disease resistance protein RPM1-like</fullName>
    </submittedName>
</protein>
<name>A0A5N5HZ76_9ROSA</name>
<reference evidence="1 2" key="3">
    <citation type="submission" date="2019-11" db="EMBL/GenBank/DDBJ databases">
        <title>A de novo genome assembly of a pear dwarfing rootstock.</title>
        <authorList>
            <person name="Wang F."/>
            <person name="Wang J."/>
            <person name="Li S."/>
            <person name="Zhang Y."/>
            <person name="Fang M."/>
            <person name="Ma L."/>
            <person name="Zhao Y."/>
            <person name="Jiang S."/>
        </authorList>
    </citation>
    <scope>NUCLEOTIDE SEQUENCE [LARGE SCALE GENOMIC DNA]</scope>
    <source>
        <strain evidence="1">S2</strain>
        <tissue evidence="1">Leaf</tissue>
    </source>
</reference>
<gene>
    <name evidence="1" type="ORF">D8674_029473</name>
</gene>